<evidence type="ECO:0000313" key="2">
    <source>
        <dbReference type="Proteomes" id="UP000013237"/>
    </source>
</evidence>
<proteinExistence type="predicted"/>
<accession>A0AAD2ZUS7</accession>
<comment type="caution">
    <text evidence="1">The sequence shown here is derived from an EMBL/GenBank/DDBJ whole genome shotgun (WGS) entry which is preliminary data.</text>
</comment>
<evidence type="ECO:0000313" key="1">
    <source>
        <dbReference type="EMBL" id="ENY75258.1"/>
    </source>
</evidence>
<name>A0AAD2ZUS7_PSEPU</name>
<sequence length="85" mass="9156">MVTIDHIDRGFQGVYSGHCSHAGNPLARLAVGNMCSLVRQISEQEARKNFAIMAPPIKPHGFSSVGVIEAIAAPVFCHAARRNTQ</sequence>
<dbReference type="Proteomes" id="UP000013237">
    <property type="component" value="Unassembled WGS sequence"/>
</dbReference>
<organism evidence="1 2">
    <name type="scientific">Pseudomonas putida TRO1</name>
    <dbReference type="NCBI Taxonomy" id="1227924"/>
    <lineage>
        <taxon>Bacteria</taxon>
        <taxon>Pseudomonadati</taxon>
        <taxon>Pseudomonadota</taxon>
        <taxon>Gammaproteobacteria</taxon>
        <taxon>Pseudomonadales</taxon>
        <taxon>Pseudomonadaceae</taxon>
        <taxon>Pseudomonas</taxon>
    </lineage>
</organism>
<dbReference type="EMBL" id="APBQ01000140">
    <property type="protein sequence ID" value="ENY75258.1"/>
    <property type="molecule type" value="Genomic_DNA"/>
</dbReference>
<gene>
    <name evidence="1" type="ORF">C206_23141</name>
</gene>
<protein>
    <submittedName>
        <fullName evidence="1">Uncharacterized protein</fullName>
    </submittedName>
</protein>
<reference evidence="1 2" key="1">
    <citation type="submission" date="2013-02" db="EMBL/GenBank/DDBJ databases">
        <title>Insights into the proteome of triclosan-resistant Pseudomonas putida TRO1, isolated from activated sludge.</title>
        <authorList>
            <person name="Lolas I.B."/>
            <person name="Almeida B."/>
            <person name="Starnawski P.M."/>
            <person name="Soenderkaer M."/>
            <person name="Nielsen K.L."/>
            <person name="Nielsen J.L."/>
        </authorList>
    </citation>
    <scope>NUCLEOTIDE SEQUENCE [LARGE SCALE GENOMIC DNA]</scope>
    <source>
        <strain evidence="1 2">TRO1</strain>
    </source>
</reference>
<dbReference type="AlphaFoldDB" id="A0AAD2ZUS7"/>